<dbReference type="PANTHER" id="PTHR34580">
    <property type="match status" value="1"/>
</dbReference>
<dbReference type="Proteomes" id="UP000032633">
    <property type="component" value="Chromosome"/>
</dbReference>
<reference evidence="4 5" key="1">
    <citation type="journal article" date="2015" name="J. Biotechnol.">
        <title>Complete genome sequence of Paenibacillus beijingensis 7188(T) (=DSM 24997(T)), a novel rhizobacterium from jujube garden soil.</title>
        <authorList>
            <person name="Kwak Y."/>
            <person name="Shin J.H."/>
        </authorList>
    </citation>
    <scope>NUCLEOTIDE SEQUENCE [LARGE SCALE GENOMIC DNA]</scope>
    <source>
        <strain evidence="4 5">DSM 24997</strain>
    </source>
</reference>
<dbReference type="OrthoDB" id="9815009at2"/>
<dbReference type="RefSeq" id="WP_045671516.1">
    <property type="nucleotide sequence ID" value="NZ_CP011058.1"/>
</dbReference>
<reference evidence="5" key="2">
    <citation type="submission" date="2015-03" db="EMBL/GenBank/DDBJ databases">
        <title>Genome sequence of Paenibacillus beijingensis strain DSM 24997T.</title>
        <authorList>
            <person name="Kwak Y."/>
            <person name="Shin J.-H."/>
        </authorList>
    </citation>
    <scope>NUCLEOTIDE SEQUENCE [LARGE SCALE GENOMIC DNA]</scope>
    <source>
        <strain evidence="5">DSM 24997</strain>
    </source>
</reference>
<proteinExistence type="predicted"/>
<evidence type="ECO:0000256" key="2">
    <source>
        <dbReference type="ARBA" id="ARBA00023163"/>
    </source>
</evidence>
<gene>
    <name evidence="4" type="ORF">VN24_17885</name>
</gene>
<dbReference type="EMBL" id="CP011058">
    <property type="protein sequence ID" value="AJY76088.1"/>
    <property type="molecule type" value="Genomic_DNA"/>
</dbReference>
<keyword evidence="2" id="KW-0804">Transcription</keyword>
<accession>A0A0D5NMC6</accession>
<dbReference type="HOGENOM" id="CLU_041141_5_0_9"/>
<dbReference type="Pfam" id="PF13280">
    <property type="entry name" value="WYL"/>
    <property type="match status" value="1"/>
</dbReference>
<dbReference type="PATRIC" id="fig|1126833.4.peg.3929"/>
<organism evidence="4 5">
    <name type="scientific">Paenibacillus beijingensis</name>
    <dbReference type="NCBI Taxonomy" id="1126833"/>
    <lineage>
        <taxon>Bacteria</taxon>
        <taxon>Bacillati</taxon>
        <taxon>Bacillota</taxon>
        <taxon>Bacilli</taxon>
        <taxon>Bacillales</taxon>
        <taxon>Paenibacillaceae</taxon>
        <taxon>Paenibacillus</taxon>
    </lineage>
</organism>
<dbReference type="InterPro" id="IPR026881">
    <property type="entry name" value="WYL_dom"/>
</dbReference>
<feature type="domain" description="HTH deoR-type" evidence="3">
    <location>
        <begin position="2"/>
        <end position="57"/>
    </location>
</feature>
<dbReference type="InterPro" id="IPR036388">
    <property type="entry name" value="WH-like_DNA-bd_sf"/>
</dbReference>
<dbReference type="Pfam" id="PF08279">
    <property type="entry name" value="HTH_11"/>
    <property type="match status" value="1"/>
</dbReference>
<dbReference type="STRING" id="1126833.VN24_17885"/>
<protein>
    <recommendedName>
        <fullName evidence="3">HTH deoR-type domain-containing protein</fullName>
    </recommendedName>
</protein>
<name>A0A0D5NMC6_9BACL</name>
<dbReference type="PANTHER" id="PTHR34580:SF1">
    <property type="entry name" value="PROTEIN PAFC"/>
    <property type="match status" value="1"/>
</dbReference>
<sequence>MRGDRLLSIMLLLQAGRKLTAKQLAARLEVSERTILRDMDALGSAGVPVVSDRGAKGGWSLMEGYRTNLTGLTTSELEALHLFQAKDAAADLGLSKELKSVWIKLQAALPAASLPHAEFVRERLHVDGAGWHQVKEDTPFLALVQEAVWKERRLRFRYSAYREPDLPEVEEKNRGEVRTVNPYGLIVKGHLWYLAAEHDGQMRSYRISRMKEAEMTAETFSRPSSFSLGDWWEQSVRSFKERLPRFAATVLLTDAGLAKLRRLRYVELTELKRRHRENEAVSSLEHIRPGIGSRQLAPGQEPGYEARLLFDSEEAASDIILTLHGEAEVAAPAQLRERIALLAEQVAQRHR</sequence>
<dbReference type="Gene3D" id="1.10.10.10">
    <property type="entry name" value="Winged helix-like DNA-binding domain superfamily/Winged helix DNA-binding domain"/>
    <property type="match status" value="1"/>
</dbReference>
<keyword evidence="1" id="KW-0805">Transcription regulation</keyword>
<evidence type="ECO:0000259" key="3">
    <source>
        <dbReference type="PROSITE" id="PS51000"/>
    </source>
</evidence>
<dbReference type="AlphaFoldDB" id="A0A0D5NMC6"/>
<evidence type="ECO:0000313" key="4">
    <source>
        <dbReference type="EMBL" id="AJY76088.1"/>
    </source>
</evidence>
<dbReference type="InterPro" id="IPR001034">
    <property type="entry name" value="DeoR_HTH"/>
</dbReference>
<keyword evidence="5" id="KW-1185">Reference proteome</keyword>
<dbReference type="InterPro" id="IPR051534">
    <property type="entry name" value="CBASS_pafABC_assoc_protein"/>
</dbReference>
<dbReference type="GO" id="GO:0003700">
    <property type="term" value="F:DNA-binding transcription factor activity"/>
    <property type="evidence" value="ECO:0007669"/>
    <property type="project" value="InterPro"/>
</dbReference>
<evidence type="ECO:0000256" key="1">
    <source>
        <dbReference type="ARBA" id="ARBA00023015"/>
    </source>
</evidence>
<dbReference type="InterPro" id="IPR036390">
    <property type="entry name" value="WH_DNA-bd_sf"/>
</dbReference>
<dbReference type="InterPro" id="IPR013196">
    <property type="entry name" value="HTH_11"/>
</dbReference>
<dbReference type="KEGG" id="pbj:VN24_17885"/>
<dbReference type="SUPFAM" id="SSF46785">
    <property type="entry name" value="Winged helix' DNA-binding domain"/>
    <property type="match status" value="1"/>
</dbReference>
<evidence type="ECO:0000313" key="5">
    <source>
        <dbReference type="Proteomes" id="UP000032633"/>
    </source>
</evidence>
<dbReference type="PROSITE" id="PS52050">
    <property type="entry name" value="WYL"/>
    <property type="match status" value="1"/>
</dbReference>
<dbReference type="PROSITE" id="PS51000">
    <property type="entry name" value="HTH_DEOR_2"/>
    <property type="match status" value="1"/>
</dbReference>